<proteinExistence type="predicted"/>
<evidence type="ECO:0000259" key="1">
    <source>
        <dbReference type="PROSITE" id="PS50042"/>
    </source>
</evidence>
<comment type="caution">
    <text evidence="2">The sequence shown here is derived from an EMBL/GenBank/DDBJ whole genome shotgun (WGS) entry which is preliminary data.</text>
</comment>
<dbReference type="PANTHER" id="PTHR24567">
    <property type="entry name" value="CRP FAMILY TRANSCRIPTIONAL REGULATORY PROTEIN"/>
    <property type="match status" value="1"/>
</dbReference>
<dbReference type="SUPFAM" id="SSF51206">
    <property type="entry name" value="cAMP-binding domain-like"/>
    <property type="match status" value="1"/>
</dbReference>
<dbReference type="CDD" id="cd00038">
    <property type="entry name" value="CAP_ED"/>
    <property type="match status" value="1"/>
</dbReference>
<accession>A0A395JNE3</accession>
<dbReference type="AlphaFoldDB" id="A0A395JNE3"/>
<dbReference type="SMART" id="SM00100">
    <property type="entry name" value="cNMP"/>
    <property type="match status" value="1"/>
</dbReference>
<dbReference type="RefSeq" id="WP_113953915.1">
    <property type="nucleotide sequence ID" value="NZ_QNRT01000002.1"/>
</dbReference>
<keyword evidence="3" id="KW-1185">Reference proteome</keyword>
<dbReference type="EMBL" id="QNRT01000002">
    <property type="protein sequence ID" value="RBP51118.1"/>
    <property type="molecule type" value="Genomic_DNA"/>
</dbReference>
<dbReference type="InParanoid" id="A0A395JNE3"/>
<dbReference type="GO" id="GO:0005829">
    <property type="term" value="C:cytosol"/>
    <property type="evidence" value="ECO:0007669"/>
    <property type="project" value="TreeGrafter"/>
</dbReference>
<name>A0A395JNE3_9GAMM</name>
<feature type="domain" description="Cyclic nucleotide-binding" evidence="1">
    <location>
        <begin position="19"/>
        <end position="116"/>
    </location>
</feature>
<protein>
    <submittedName>
        <fullName evidence="2">CRP-like cAMP-binding protein</fullName>
    </submittedName>
</protein>
<dbReference type="InterPro" id="IPR014710">
    <property type="entry name" value="RmlC-like_jellyroll"/>
</dbReference>
<sequence length="175" mass="20166">MNFSQLLSQRGQLVRAKKGEHIYRQGDVDRHVYLLQSGLVKAYYLSSDGKEHVKSLLLSGAFIGSLTACHSKQQCSFSLICLENSELYKLSFDDLRSLSRENMEASQFLIDSLLELSMKKERREYEFLCLSAEQRYRLLREREPELIGRVTQNDIARYLGITPVALSRIKARLPC</sequence>
<dbReference type="InterPro" id="IPR018490">
    <property type="entry name" value="cNMP-bd_dom_sf"/>
</dbReference>
<dbReference type="Proteomes" id="UP000253083">
    <property type="component" value="Unassembled WGS sequence"/>
</dbReference>
<dbReference type="GO" id="GO:0003700">
    <property type="term" value="F:DNA-binding transcription factor activity"/>
    <property type="evidence" value="ECO:0007669"/>
    <property type="project" value="TreeGrafter"/>
</dbReference>
<organism evidence="2 3">
    <name type="scientific">Arenicella xantha</name>
    <dbReference type="NCBI Taxonomy" id="644221"/>
    <lineage>
        <taxon>Bacteria</taxon>
        <taxon>Pseudomonadati</taxon>
        <taxon>Pseudomonadota</taxon>
        <taxon>Gammaproteobacteria</taxon>
        <taxon>Arenicellales</taxon>
        <taxon>Arenicellaceae</taxon>
        <taxon>Arenicella</taxon>
    </lineage>
</organism>
<dbReference type="PANTHER" id="PTHR24567:SF76">
    <property type="entry name" value="CYCLIC NUCLEOTIDE-BINDING DOMAIN PROTEIN"/>
    <property type="match status" value="1"/>
</dbReference>
<dbReference type="OrthoDB" id="9798104at2"/>
<dbReference type="InterPro" id="IPR050397">
    <property type="entry name" value="Env_Response_Regulators"/>
</dbReference>
<evidence type="ECO:0000313" key="2">
    <source>
        <dbReference type="EMBL" id="RBP51118.1"/>
    </source>
</evidence>
<gene>
    <name evidence="2" type="ORF">DFR28_102537</name>
</gene>
<reference evidence="2 3" key="1">
    <citation type="submission" date="2018-06" db="EMBL/GenBank/DDBJ databases">
        <title>Genomic Encyclopedia of Type Strains, Phase IV (KMG-IV): sequencing the most valuable type-strain genomes for metagenomic binning, comparative biology and taxonomic classification.</title>
        <authorList>
            <person name="Goeker M."/>
        </authorList>
    </citation>
    <scope>NUCLEOTIDE SEQUENCE [LARGE SCALE GENOMIC DNA]</scope>
    <source>
        <strain evidence="2 3">DSM 24032</strain>
    </source>
</reference>
<dbReference type="Pfam" id="PF00027">
    <property type="entry name" value="cNMP_binding"/>
    <property type="match status" value="1"/>
</dbReference>
<dbReference type="PROSITE" id="PS50042">
    <property type="entry name" value="CNMP_BINDING_3"/>
    <property type="match status" value="1"/>
</dbReference>
<dbReference type="Gene3D" id="2.60.120.10">
    <property type="entry name" value="Jelly Rolls"/>
    <property type="match status" value="1"/>
</dbReference>
<evidence type="ECO:0000313" key="3">
    <source>
        <dbReference type="Proteomes" id="UP000253083"/>
    </source>
</evidence>
<dbReference type="InterPro" id="IPR000595">
    <property type="entry name" value="cNMP-bd_dom"/>
</dbReference>